<evidence type="ECO:0000256" key="2">
    <source>
        <dbReference type="PROSITE-ProRule" id="PRU00023"/>
    </source>
</evidence>
<evidence type="ECO:0000313" key="5">
    <source>
        <dbReference type="Proteomes" id="UP000766486"/>
    </source>
</evidence>
<proteinExistence type="predicted"/>
<gene>
    <name evidence="4" type="ORF">CLO192961_LOCUS192680</name>
</gene>
<sequence>MDDRANKILSWISDVPHQLHHEHAKSDLLDGIGKWIFEDEAFLKWKNGPRSSMLWLRGKPQSGKTKLMSLMIDDAHHTSIRKCCRAPVYFYCSEDAAEPARRDARSILASIARQLSICDDTTHELHQSTTDIYVKREARAFLSSQLDVNELEMLIVDLLAKADTKPRAIFIDSLEECGFQASGALLEFFERLLTISPSLLKLCVSSSDYEETGSSSKFMVVQITPKQNASDIEQFLRARSKQLIEKDQLLLSGSQGKELQEKILSDFVAKADGIFCWANLQLLALCQQRTHAAILDRLSTQPQSLEDLHHEILQRIETYKDKTEREIVQNALSWLLYGCETLKSDVFLEAILITVKSNHKSISKWQLLDLCAGLVIYDASLDIYRFSNSSVRHFLKKHLLKAATTNVFNADETMILLLKYLNQGFSVCEETLDIVTDNLGFGCRLMEILLQSSLVKVQISQNSLLSICRSENGQLLMDIVLQNYGSDIQLTEEVLQEVAENETCGLQLMALLLERRKADIIITENVLISAVGNEICAEDLIRLLSDEFGADGTITEDVLHAAAANPTCGDELMSLLISIRPSDFNATDLLQTAAENEGCGDRVMKVLLEKYPTELSITEDILMSAAGNEENGEQVFSVILGGSSPEIQITEDLLEVVLQNDISGERIIRLLIRGTNSKISVSSKVIQIISEGFHYERFEILLLDDRVMLVNYPEILASVAEYCGKGTLESVINKHGCDLTDEDIQQVLESAARNRTHGDTMLVYALERLAPRKKITEDLLKVAVEHAMLGDRIMLALHRRYGSNINITEGVLASAARNLECGDLVMASILKVYQDQINITDGVFEALAQNPVCGSRILEIILEKSVSQVYLTRKAIEAITNCMDGIDTEKSMKTMQLLLARSRVENVGETLLATVSHGSALPAFLDLLLSHYNCSDNISEEVVEAAVRNIFQGYQLTEYLLDRGVPVTEKVLCSAAENEGQGEDILKVLLPKLAPKSRISPTVLKAAASNTEFGASLVDLLLHHGALEADETVIHAAASNKGCGKSILELLFRQSGSKIVITQSMLKAAASGNLESLEFLLDQCQDESCVTTPVLEAAARNISGDSHLFSKIVSKCRDEVRFTEDVLQACASNVDPEIATARMKLILDGGGNALKITEATLVCIAKNWESGHDLVKWLLHKRDHDVRITRKVMRSIATNPRGKEIIKLLLKDYKDGIISSISQEVIFAAASNGRLEILKCLCQLAPSITVEPDWDPICRLYMAARDDYVDETSRLIGNNCPPDTKDSRGRSPLWIAARYGHSKIVQILVDQKGVDVNS</sequence>
<dbReference type="Pfam" id="PF24883">
    <property type="entry name" value="NPHP3_N"/>
    <property type="match status" value="1"/>
</dbReference>
<accession>A0ABY6U998</accession>
<dbReference type="SMART" id="SM00248">
    <property type="entry name" value="ANK"/>
    <property type="match status" value="4"/>
</dbReference>
<name>A0ABY6U998_BIOOC</name>
<dbReference type="Gene3D" id="1.20.5.340">
    <property type="match status" value="2"/>
</dbReference>
<dbReference type="SUPFAM" id="SSF48403">
    <property type="entry name" value="Ankyrin repeat"/>
    <property type="match status" value="1"/>
</dbReference>
<protein>
    <recommendedName>
        <fullName evidence="3">Nephrocystin 3-like N-terminal domain-containing protein</fullName>
    </recommendedName>
</protein>
<evidence type="ECO:0000313" key="4">
    <source>
        <dbReference type="EMBL" id="VUC26623.1"/>
    </source>
</evidence>
<dbReference type="EMBL" id="CABFNS010000753">
    <property type="protein sequence ID" value="VUC26623.1"/>
    <property type="molecule type" value="Genomic_DNA"/>
</dbReference>
<reference evidence="4 5" key="1">
    <citation type="submission" date="2019-06" db="EMBL/GenBank/DDBJ databases">
        <authorList>
            <person name="Broberg M."/>
        </authorList>
    </citation>
    <scope>NUCLEOTIDE SEQUENCE [LARGE SCALE GENOMIC DNA]</scope>
</reference>
<dbReference type="InterPro" id="IPR002110">
    <property type="entry name" value="Ankyrin_rpt"/>
</dbReference>
<feature type="domain" description="Nephrocystin 3-like N-terminal" evidence="3">
    <location>
        <begin position="31"/>
        <end position="206"/>
    </location>
</feature>
<dbReference type="InterPro" id="IPR027417">
    <property type="entry name" value="P-loop_NTPase"/>
</dbReference>
<comment type="caution">
    <text evidence="4">The sequence shown here is derived from an EMBL/GenBank/DDBJ whole genome shotgun (WGS) entry which is preliminary data.</text>
</comment>
<keyword evidence="5" id="KW-1185">Reference proteome</keyword>
<dbReference type="PANTHER" id="PTHR10039:SF16">
    <property type="entry name" value="GPI INOSITOL-DEACYLASE"/>
    <property type="match status" value="1"/>
</dbReference>
<dbReference type="PROSITE" id="PS50088">
    <property type="entry name" value="ANK_REPEAT"/>
    <property type="match status" value="1"/>
</dbReference>
<dbReference type="Gene3D" id="3.40.50.300">
    <property type="entry name" value="P-loop containing nucleotide triphosphate hydrolases"/>
    <property type="match status" value="1"/>
</dbReference>
<feature type="repeat" description="ANK" evidence="2">
    <location>
        <begin position="1288"/>
        <end position="1318"/>
    </location>
</feature>
<dbReference type="PANTHER" id="PTHR10039">
    <property type="entry name" value="AMELOGENIN"/>
    <property type="match status" value="1"/>
</dbReference>
<evidence type="ECO:0000256" key="1">
    <source>
        <dbReference type="ARBA" id="ARBA00022737"/>
    </source>
</evidence>
<dbReference type="Proteomes" id="UP000766486">
    <property type="component" value="Unassembled WGS sequence"/>
</dbReference>
<dbReference type="InterPro" id="IPR056884">
    <property type="entry name" value="NPHP3-like_N"/>
</dbReference>
<dbReference type="PROSITE" id="PS50297">
    <property type="entry name" value="ANK_REP_REGION"/>
    <property type="match status" value="1"/>
</dbReference>
<dbReference type="InterPro" id="IPR055530">
    <property type="entry name" value="DUF7104"/>
</dbReference>
<dbReference type="InterPro" id="IPR036770">
    <property type="entry name" value="Ankyrin_rpt-contain_sf"/>
</dbReference>
<dbReference type="Pfam" id="PF23397">
    <property type="entry name" value="DUF7104"/>
    <property type="match status" value="12"/>
</dbReference>
<keyword evidence="2" id="KW-0040">ANK repeat</keyword>
<evidence type="ECO:0000259" key="3">
    <source>
        <dbReference type="Pfam" id="PF24883"/>
    </source>
</evidence>
<keyword evidence="1" id="KW-0677">Repeat</keyword>
<organism evidence="4 5">
    <name type="scientific">Bionectria ochroleuca</name>
    <name type="common">Gliocladium roseum</name>
    <dbReference type="NCBI Taxonomy" id="29856"/>
    <lineage>
        <taxon>Eukaryota</taxon>
        <taxon>Fungi</taxon>
        <taxon>Dikarya</taxon>
        <taxon>Ascomycota</taxon>
        <taxon>Pezizomycotina</taxon>
        <taxon>Sordariomycetes</taxon>
        <taxon>Hypocreomycetidae</taxon>
        <taxon>Hypocreales</taxon>
        <taxon>Bionectriaceae</taxon>
        <taxon>Clonostachys</taxon>
    </lineage>
</organism>
<dbReference type="Gene3D" id="1.25.40.20">
    <property type="entry name" value="Ankyrin repeat-containing domain"/>
    <property type="match status" value="2"/>
</dbReference>
<dbReference type="Pfam" id="PF12796">
    <property type="entry name" value="Ank_2"/>
    <property type="match status" value="1"/>
</dbReference>